<feature type="domain" description="CTP synthase N-terminal" evidence="11">
    <location>
        <begin position="3"/>
        <end position="266"/>
    </location>
</feature>
<evidence type="ECO:0000256" key="5">
    <source>
        <dbReference type="ARBA" id="ARBA00022840"/>
    </source>
</evidence>
<dbReference type="Gene3D" id="3.40.50.880">
    <property type="match status" value="1"/>
</dbReference>
<comment type="catalytic activity">
    <reaction evidence="9">
        <text>UTP + NH4(+) + ATP = CTP + ADP + phosphate + 2 H(+)</text>
        <dbReference type="Rhea" id="RHEA:16597"/>
        <dbReference type="ChEBI" id="CHEBI:15378"/>
        <dbReference type="ChEBI" id="CHEBI:28938"/>
        <dbReference type="ChEBI" id="CHEBI:30616"/>
        <dbReference type="ChEBI" id="CHEBI:37563"/>
        <dbReference type="ChEBI" id="CHEBI:43474"/>
        <dbReference type="ChEBI" id="CHEBI:46398"/>
        <dbReference type="ChEBI" id="CHEBI:456216"/>
    </reaction>
</comment>
<keyword evidence="7 9" id="KW-0665">Pyrimidine biosynthesis</keyword>
<organism evidence="12 13">
    <name type="scientific">Virgibacillus alimentarius</name>
    <dbReference type="NCBI Taxonomy" id="698769"/>
    <lineage>
        <taxon>Bacteria</taxon>
        <taxon>Bacillati</taxon>
        <taxon>Bacillota</taxon>
        <taxon>Bacilli</taxon>
        <taxon>Bacillales</taxon>
        <taxon>Bacillaceae</taxon>
        <taxon>Virgibacillus</taxon>
    </lineage>
</organism>
<comment type="activity regulation">
    <text evidence="9">Allosterically activated by GTP, when glutamine is the substrate; GTP has no effect on the reaction when ammonia is the substrate. The allosteric effector GTP functions by stabilizing the protein conformation that binds the tetrahedral intermediate(s) formed during glutamine hydrolysis. Inhibited by the product CTP, via allosteric rather than competitive inhibition.</text>
</comment>
<feature type="binding site" evidence="9">
    <location>
        <position position="141"/>
    </location>
    <ligand>
        <name>Mg(2+)</name>
        <dbReference type="ChEBI" id="CHEBI:18420"/>
    </ligand>
</feature>
<dbReference type="InterPro" id="IPR029062">
    <property type="entry name" value="Class_I_gatase-like"/>
</dbReference>
<dbReference type="InterPro" id="IPR004468">
    <property type="entry name" value="CTP_synthase"/>
</dbReference>
<feature type="active site" description="Nucleophile; for glutamine hydrolysis" evidence="9">
    <location>
        <position position="381"/>
    </location>
</feature>
<dbReference type="CDD" id="cd03113">
    <property type="entry name" value="CTPS_N"/>
    <property type="match status" value="1"/>
</dbReference>
<evidence type="ECO:0000256" key="6">
    <source>
        <dbReference type="ARBA" id="ARBA00022962"/>
    </source>
</evidence>
<feature type="binding site" evidence="9">
    <location>
        <position position="463"/>
    </location>
    <ligand>
        <name>L-glutamine</name>
        <dbReference type="ChEBI" id="CHEBI:58359"/>
    </ligand>
</feature>
<dbReference type="Gene3D" id="3.40.50.300">
    <property type="entry name" value="P-loop containing nucleotide triphosphate hydrolases"/>
    <property type="match status" value="1"/>
</dbReference>
<feature type="binding site" evidence="9">
    <location>
        <position position="13"/>
    </location>
    <ligand>
        <name>UTP</name>
        <dbReference type="ChEBI" id="CHEBI:46398"/>
    </ligand>
</feature>
<keyword evidence="9" id="KW-0479">Metal-binding</keyword>
<keyword evidence="3 9" id="KW-0436">Ligase</keyword>
<feature type="binding site" evidence="9">
    <location>
        <begin position="148"/>
        <end position="150"/>
    </location>
    <ligand>
        <name>CTP</name>
        <dbReference type="ChEBI" id="CHEBI:37563"/>
        <note>allosteric inhibitor</note>
    </ligand>
</feature>
<comment type="catalytic activity">
    <reaction evidence="8 9">
        <text>UTP + L-glutamine + ATP + H2O = CTP + L-glutamate + ADP + phosphate + 2 H(+)</text>
        <dbReference type="Rhea" id="RHEA:26426"/>
        <dbReference type="ChEBI" id="CHEBI:15377"/>
        <dbReference type="ChEBI" id="CHEBI:15378"/>
        <dbReference type="ChEBI" id="CHEBI:29985"/>
        <dbReference type="ChEBI" id="CHEBI:30616"/>
        <dbReference type="ChEBI" id="CHEBI:37563"/>
        <dbReference type="ChEBI" id="CHEBI:43474"/>
        <dbReference type="ChEBI" id="CHEBI:46398"/>
        <dbReference type="ChEBI" id="CHEBI:58359"/>
        <dbReference type="ChEBI" id="CHEBI:456216"/>
        <dbReference type="EC" id="6.3.4.2"/>
    </reaction>
</comment>
<comment type="miscellaneous">
    <text evidence="9">CTPSs have evolved a hybrid strategy for distinguishing between UTP and CTP. The overlapping regions of the product feedback inhibitory and substrate sites recognize a common feature in both compounds, the triphosphate moiety. To differentiate isosteric substrate and product pyrimidine rings, an additional pocket far from the expected kinase/ligase catalytic site, specifically recognizes the cytosine and ribose portions of the product inhibitor.</text>
</comment>
<dbReference type="NCBIfam" id="NF003792">
    <property type="entry name" value="PRK05380.1"/>
    <property type="match status" value="1"/>
</dbReference>
<feature type="domain" description="Glutamine amidotransferase" evidence="10">
    <location>
        <begin position="302"/>
        <end position="527"/>
    </location>
</feature>
<feature type="binding site" evidence="9">
    <location>
        <begin position="14"/>
        <end position="19"/>
    </location>
    <ligand>
        <name>ATP</name>
        <dbReference type="ChEBI" id="CHEBI:30616"/>
    </ligand>
</feature>
<evidence type="ECO:0000256" key="7">
    <source>
        <dbReference type="ARBA" id="ARBA00022975"/>
    </source>
</evidence>
<evidence type="ECO:0000313" key="12">
    <source>
        <dbReference type="EMBL" id="MBP2257991.1"/>
    </source>
</evidence>
<dbReference type="RefSeq" id="WP_029269413.1">
    <property type="nucleotide sequence ID" value="NZ_JAGIKX010000017.1"/>
</dbReference>
<dbReference type="HAMAP" id="MF_01227">
    <property type="entry name" value="PyrG"/>
    <property type="match status" value="1"/>
</dbReference>
<evidence type="ECO:0000256" key="2">
    <source>
        <dbReference type="ARBA" id="ARBA00007533"/>
    </source>
</evidence>
<feature type="region of interest" description="Amidoligase domain" evidence="9">
    <location>
        <begin position="1"/>
        <end position="267"/>
    </location>
</feature>
<dbReference type="Proteomes" id="UP001519294">
    <property type="component" value="Unassembled WGS sequence"/>
</dbReference>
<feature type="binding site" evidence="9">
    <location>
        <position position="405"/>
    </location>
    <ligand>
        <name>L-glutamine</name>
        <dbReference type="ChEBI" id="CHEBI:58359"/>
    </ligand>
</feature>
<feature type="binding site" evidence="9">
    <location>
        <position position="354"/>
    </location>
    <ligand>
        <name>L-glutamine</name>
        <dbReference type="ChEBI" id="CHEBI:58359"/>
    </ligand>
</feature>
<keyword evidence="6 9" id="KW-0315">Glutamine amidotransferase</keyword>
<keyword evidence="9" id="KW-0460">Magnesium</keyword>
<comment type="similarity">
    <text evidence="2 9">Belongs to the CTP synthase family.</text>
</comment>
<feature type="binding site" evidence="9">
    <location>
        <position position="71"/>
    </location>
    <ligand>
        <name>ATP</name>
        <dbReference type="ChEBI" id="CHEBI:30616"/>
    </ligand>
</feature>
<evidence type="ECO:0000256" key="4">
    <source>
        <dbReference type="ARBA" id="ARBA00022741"/>
    </source>
</evidence>
<sequence>MTKYIFVTGGVVSSLGKGITAASLGRLLKNRGLKVTIQKFDPYINVDPGTMSPYQHGEVFVTEDGAETDLDLGHYERFIDINLNKYSNITTGKVYSSVIKKERRGDYLGGTVQVIPHITNEIKDQVFRAGEATNADVVITEIGGTVGDIESLPFLEAIRQIKSDIGREHVMYIHCTLVPFIKAAGEIKTKPTQHSVKELRSLGIQPDAIILRTEMTISKSLKEKISLFCDINEKAVIEMHDADTLYQVPLSLQKQKLDQLACDHFGIDCEPANMDEWKKLVDRVRGLSKAIDIGVVGKYVELPDAYLSVVESLKHAGYSYDADIRIHWINSEKLEAESIQKELSHVDGIIVPGGFGDRGIEGKIEAIRYAREKEIPFFGICLGMQLASVEFARNVLGLEHAHSQEINPDTEHPIIGLLPDQENVADMGGTLRLGVYPCALKDGSKTKHVYNNEDVIHERHRHRYEFNNAYRKQFEENGMTFSGMSPDGKLVEIIELNDHPWFVACQFHPEFKSRPIKPHALFDGFINAVVQRKGE</sequence>
<feature type="active site" evidence="9">
    <location>
        <position position="510"/>
    </location>
</feature>
<accession>A0ABS4S914</accession>
<dbReference type="InterPro" id="IPR027417">
    <property type="entry name" value="P-loop_NTPase"/>
</dbReference>
<keyword evidence="5 9" id="KW-0067">ATP-binding</keyword>
<comment type="caution">
    <text evidence="12">The sequence shown here is derived from an EMBL/GenBank/DDBJ whole genome shotgun (WGS) entry which is preliminary data.</text>
</comment>
<feature type="binding site" evidence="9">
    <location>
        <position position="224"/>
    </location>
    <ligand>
        <name>CTP</name>
        <dbReference type="ChEBI" id="CHEBI:37563"/>
        <note>allosteric inhibitor</note>
    </ligand>
</feature>
<comment type="catalytic activity">
    <reaction evidence="9">
        <text>L-glutamine + H2O = L-glutamate + NH4(+)</text>
        <dbReference type="Rhea" id="RHEA:15889"/>
        <dbReference type="ChEBI" id="CHEBI:15377"/>
        <dbReference type="ChEBI" id="CHEBI:28938"/>
        <dbReference type="ChEBI" id="CHEBI:29985"/>
        <dbReference type="ChEBI" id="CHEBI:58359"/>
    </reaction>
</comment>
<feature type="binding site" evidence="9">
    <location>
        <position position="71"/>
    </location>
    <ligand>
        <name>Mg(2+)</name>
        <dbReference type="ChEBI" id="CHEBI:18420"/>
    </ligand>
</feature>
<protein>
    <recommendedName>
        <fullName evidence="9">CTP synthase</fullName>
        <ecNumber evidence="9">6.3.4.2</ecNumber>
    </recommendedName>
    <alternativeName>
        <fullName evidence="9">Cytidine 5'-triphosphate synthase</fullName>
    </alternativeName>
    <alternativeName>
        <fullName evidence="9">Cytidine triphosphate synthetase</fullName>
        <shortName evidence="9">CTP synthetase</shortName>
        <shortName evidence="9">CTPS</shortName>
    </alternativeName>
    <alternativeName>
        <fullName evidence="9">UTP--ammonia ligase</fullName>
    </alternativeName>
</protein>
<dbReference type="Pfam" id="PF06418">
    <property type="entry name" value="CTP_synth_N"/>
    <property type="match status" value="1"/>
</dbReference>
<evidence type="ECO:0000256" key="9">
    <source>
        <dbReference type="HAMAP-Rule" id="MF_01227"/>
    </source>
</evidence>
<feature type="binding site" evidence="9">
    <location>
        <position position="224"/>
    </location>
    <ligand>
        <name>UTP</name>
        <dbReference type="ChEBI" id="CHEBI:46398"/>
    </ligand>
</feature>
<evidence type="ECO:0000259" key="11">
    <source>
        <dbReference type="Pfam" id="PF06418"/>
    </source>
</evidence>
<comment type="subunit">
    <text evidence="9">Homotetramer.</text>
</comment>
<feature type="binding site" evidence="9">
    <location>
        <position position="242"/>
    </location>
    <ligand>
        <name>ATP</name>
        <dbReference type="ChEBI" id="CHEBI:30616"/>
    </ligand>
</feature>
<dbReference type="InterPro" id="IPR033828">
    <property type="entry name" value="GATase1_CTP_Synthase"/>
</dbReference>
<dbReference type="PANTHER" id="PTHR11550:SF0">
    <property type="entry name" value="CTP SYNTHASE-RELATED"/>
    <property type="match status" value="1"/>
</dbReference>
<dbReference type="NCBIfam" id="TIGR00337">
    <property type="entry name" value="PyrG"/>
    <property type="match status" value="1"/>
</dbReference>
<evidence type="ECO:0000256" key="3">
    <source>
        <dbReference type="ARBA" id="ARBA00022598"/>
    </source>
</evidence>
<dbReference type="InterPro" id="IPR017926">
    <property type="entry name" value="GATASE"/>
</dbReference>
<dbReference type="GO" id="GO:0003883">
    <property type="term" value="F:CTP synthase activity"/>
    <property type="evidence" value="ECO:0007669"/>
    <property type="project" value="UniProtKB-EC"/>
</dbReference>
<evidence type="ECO:0000313" key="13">
    <source>
        <dbReference type="Proteomes" id="UP001519294"/>
    </source>
</evidence>
<dbReference type="SUPFAM" id="SSF52540">
    <property type="entry name" value="P-loop containing nucleoside triphosphate hydrolases"/>
    <property type="match status" value="1"/>
</dbReference>
<comment type="caution">
    <text evidence="9">Lacks conserved residue(s) required for the propagation of feature annotation.</text>
</comment>
<gene>
    <name evidence="9" type="primary">pyrG</name>
    <name evidence="12" type="ORF">J2Z81_001961</name>
</gene>
<feature type="binding site" evidence="9">
    <location>
        <position position="13"/>
    </location>
    <ligand>
        <name>CTP</name>
        <dbReference type="ChEBI" id="CHEBI:37563"/>
        <note>allosteric inhibitor</note>
    </ligand>
</feature>
<dbReference type="SUPFAM" id="SSF52317">
    <property type="entry name" value="Class I glutamine amidotransferase-like"/>
    <property type="match status" value="1"/>
</dbReference>
<keyword evidence="4 9" id="KW-0547">Nucleotide-binding</keyword>
<feature type="binding site" evidence="9">
    <location>
        <begin position="382"/>
        <end position="385"/>
    </location>
    <ligand>
        <name>L-glutamine</name>
        <dbReference type="ChEBI" id="CHEBI:58359"/>
    </ligand>
</feature>
<dbReference type="Pfam" id="PF00117">
    <property type="entry name" value="GATase"/>
    <property type="match status" value="1"/>
</dbReference>
<comment type="function">
    <text evidence="9">Catalyzes the ATP-dependent amination of UTP to CTP with either L-glutamine or ammonia as the source of nitrogen. Regulates intracellular CTP levels through interactions with the four ribonucleotide triphosphates.</text>
</comment>
<reference evidence="12 13" key="1">
    <citation type="submission" date="2021-03" db="EMBL/GenBank/DDBJ databases">
        <title>Genomic Encyclopedia of Type Strains, Phase IV (KMG-IV): sequencing the most valuable type-strain genomes for metagenomic binning, comparative biology and taxonomic classification.</title>
        <authorList>
            <person name="Goeker M."/>
        </authorList>
    </citation>
    <scope>NUCLEOTIDE SEQUENCE [LARGE SCALE GENOMIC DNA]</scope>
    <source>
        <strain evidence="12 13">DSM 25790</strain>
    </source>
</reference>
<dbReference type="PANTHER" id="PTHR11550">
    <property type="entry name" value="CTP SYNTHASE"/>
    <property type="match status" value="1"/>
</dbReference>
<dbReference type="CDD" id="cd01746">
    <property type="entry name" value="GATase1_CTP_Synthase"/>
    <property type="match status" value="1"/>
</dbReference>
<feature type="binding site" evidence="9">
    <location>
        <position position="54"/>
    </location>
    <ligand>
        <name>L-glutamine</name>
        <dbReference type="ChEBI" id="CHEBI:58359"/>
    </ligand>
</feature>
<evidence type="ECO:0000256" key="1">
    <source>
        <dbReference type="ARBA" id="ARBA00005171"/>
    </source>
</evidence>
<proteinExistence type="inferred from homology"/>
<dbReference type="EMBL" id="JAGIKX010000017">
    <property type="protein sequence ID" value="MBP2257991.1"/>
    <property type="molecule type" value="Genomic_DNA"/>
</dbReference>
<feature type="active site" evidence="9">
    <location>
        <position position="508"/>
    </location>
</feature>
<comment type="pathway">
    <text evidence="1 9">Pyrimidine metabolism; CTP biosynthesis via de novo pathway; CTP from UDP: step 2/2.</text>
</comment>
<dbReference type="PROSITE" id="PS51273">
    <property type="entry name" value="GATASE_TYPE_1"/>
    <property type="match status" value="1"/>
</dbReference>
<name>A0ABS4S914_9BACI</name>
<dbReference type="EC" id="6.3.4.2" evidence="9"/>
<dbReference type="InterPro" id="IPR017456">
    <property type="entry name" value="CTP_synthase_N"/>
</dbReference>
<evidence type="ECO:0000256" key="8">
    <source>
        <dbReference type="ARBA" id="ARBA00047781"/>
    </source>
</evidence>
<keyword evidence="13" id="KW-1185">Reference proteome</keyword>
<evidence type="ECO:0000259" key="10">
    <source>
        <dbReference type="Pfam" id="PF00117"/>
    </source>
</evidence>
<feature type="binding site" evidence="9">
    <location>
        <begin position="188"/>
        <end position="193"/>
    </location>
    <ligand>
        <name>CTP</name>
        <dbReference type="ChEBI" id="CHEBI:37563"/>
        <note>allosteric inhibitor</note>
    </ligand>
</feature>
<feature type="binding site" evidence="9">
    <location>
        <begin position="188"/>
        <end position="193"/>
    </location>
    <ligand>
        <name>UTP</name>
        <dbReference type="ChEBI" id="CHEBI:46398"/>
    </ligand>
</feature>